<sequence>MKRQFAVWVALCLLLLSTGSVIAGKKDQGDEDAKKKSPMSAGTFSGLEFRSIGPALTSGRIGDFAVDPENPAHAFVGVCCGGLWKTTNAGTTWDPVLDGEGSYSIGCVTLDTHDPLVVWCGTGENNSQRSVGYGDGLYKSVDGGNSWKKVGLENSEHIAKILIDPRDSDMVYVAAQGPLWNPGGDRGLYKTTDGGATWNLILEIDENTGVTDILMDPRDPDLLYAASYQRRRHIWTLIDGGPGSGLHKSTDAGLTWTKLDKGLPSGDMGRIGLALSANPDIVYALVEAADDGSGFYRSTNRGVSWEKRNDYVSTSPQYYQEIIADPVDPDKVYSLDTVTRVTTDGGKSFERLGQDHRHVDDHALWIDPAHTDHILIGGDGGIYESWDDGKNWQFKSNLPVTQFYRVCVDNDLPFYNVYGGTQDNNTLGGPSRTINRQGIINADWYVTQGGDGFEPQVDPTDPNIVYSQSQHAGIARYDRQSGERTEIQPKELPGEPINRWNWNSPLLISPHNHTRLYFASQRVYRSDDRGDSWTPISGDLTRQIDRNTLPVMDRVWSVSAVSKNWNTSWYGSIVFLDESPRVEGLIYIGTDDGLIQVSPDGGGSWRKIEKIKGVPEMSYVSTVRASLHDENTVYATFDNHKKGDFKPYVFKSLDRGKSWAPITGDLPERGTVYTLVEDHVRPGLLFAGTEFGVFFTVDDGKKWIQLKGGIPTICIRDLDIQRRENDLVAASFGRGFYILDDYSPLRKIDAAALEQEALLFPVKKGLMFFERGRLGWGDKASQGAAFYQAKNPPVGAVFSYYLKESPKTLKESRREKEKEAAKTGGPAGYPTWDELRTEDREKDPELTLTISDADGQIVRRIKGKASSGIHRVTWDFRYPAPDPVSISDDHPWWWNPQGPVAMPGLYSVTMTMTVRGETKPLGQPQPFEIETLGLASMEAEDKAAVLAFNKKTARLQRAVLGASKVADETQQRIRLLRKAFYETPGADPSLVADLNRIETKLQDLLVIFNGDDVTSRLWEPTAPSVRGRIGSVVEDCWNRSSAPTKTQVDEYQIVAGQFAPILADLKSMAEVELPAIEQKLEAAGAPWTPGRIPVWSPE</sequence>
<feature type="region of interest" description="Disordered" evidence="2">
    <location>
        <begin position="809"/>
        <end position="833"/>
    </location>
</feature>
<dbReference type="SUPFAM" id="SSF50939">
    <property type="entry name" value="Sialidases"/>
    <property type="match status" value="1"/>
</dbReference>
<keyword evidence="1" id="KW-0677">Repeat</keyword>
<dbReference type="GO" id="GO:0010411">
    <property type="term" value="P:xyloglucan metabolic process"/>
    <property type="evidence" value="ECO:0007669"/>
    <property type="project" value="TreeGrafter"/>
</dbReference>
<dbReference type="Proteomes" id="UP000777784">
    <property type="component" value="Unassembled WGS sequence"/>
</dbReference>
<evidence type="ECO:0000259" key="4">
    <source>
        <dbReference type="Pfam" id="PF15902"/>
    </source>
</evidence>
<evidence type="ECO:0000313" key="6">
    <source>
        <dbReference type="Proteomes" id="UP000777784"/>
    </source>
</evidence>
<dbReference type="SUPFAM" id="SSF110296">
    <property type="entry name" value="Oligoxyloglucan reducing end-specific cellobiohydrolase"/>
    <property type="match status" value="1"/>
</dbReference>
<dbReference type="EMBL" id="JAHJDP010000085">
    <property type="protein sequence ID" value="MBU2692129.1"/>
    <property type="molecule type" value="Genomic_DNA"/>
</dbReference>
<keyword evidence="5" id="KW-0378">Hydrolase</keyword>
<dbReference type="InterPro" id="IPR031778">
    <property type="entry name" value="Sortilin_N"/>
</dbReference>
<dbReference type="PANTHER" id="PTHR43739:SF5">
    <property type="entry name" value="EXO-ALPHA-SIALIDASE"/>
    <property type="match status" value="1"/>
</dbReference>
<dbReference type="Gene3D" id="2.130.10.10">
    <property type="entry name" value="YVTN repeat-like/Quinoprotein amine dehydrogenase"/>
    <property type="match status" value="4"/>
</dbReference>
<name>A0A948RYX3_UNCEI</name>
<dbReference type="InterPro" id="IPR015943">
    <property type="entry name" value="WD40/YVTN_repeat-like_dom_sf"/>
</dbReference>
<proteinExistence type="predicted"/>
<dbReference type="CDD" id="cd15482">
    <property type="entry name" value="Sialidase_non-viral"/>
    <property type="match status" value="1"/>
</dbReference>
<organism evidence="5 6">
    <name type="scientific">Eiseniibacteriota bacterium</name>
    <dbReference type="NCBI Taxonomy" id="2212470"/>
    <lineage>
        <taxon>Bacteria</taxon>
        <taxon>Candidatus Eiseniibacteriota</taxon>
    </lineage>
</organism>
<dbReference type="Pfam" id="PF15902">
    <property type="entry name" value="Sortilin-Vps10"/>
    <property type="match status" value="1"/>
</dbReference>
<evidence type="ECO:0000256" key="1">
    <source>
        <dbReference type="ARBA" id="ARBA00022737"/>
    </source>
</evidence>
<keyword evidence="3" id="KW-0732">Signal</keyword>
<dbReference type="InterPro" id="IPR036278">
    <property type="entry name" value="Sialidase_sf"/>
</dbReference>
<dbReference type="InterPro" id="IPR052025">
    <property type="entry name" value="Xyloglucanase_GH74"/>
</dbReference>
<feature type="compositionally biased region" description="Basic and acidic residues" evidence="2">
    <location>
        <begin position="809"/>
        <end position="821"/>
    </location>
</feature>
<accession>A0A948RYX3</accession>
<dbReference type="Gene3D" id="2.60.40.4070">
    <property type="match status" value="1"/>
</dbReference>
<evidence type="ECO:0000256" key="3">
    <source>
        <dbReference type="SAM" id="SignalP"/>
    </source>
</evidence>
<comment type="caution">
    <text evidence="5">The sequence shown here is derived from an EMBL/GenBank/DDBJ whole genome shotgun (WGS) entry which is preliminary data.</text>
</comment>
<evidence type="ECO:0000256" key="2">
    <source>
        <dbReference type="SAM" id="MobiDB-lite"/>
    </source>
</evidence>
<gene>
    <name evidence="5" type="ORF">KJ970_14505</name>
</gene>
<protein>
    <submittedName>
        <fullName evidence="5">Glycosyl hydrolase</fullName>
    </submittedName>
</protein>
<evidence type="ECO:0000313" key="5">
    <source>
        <dbReference type="EMBL" id="MBU2692129.1"/>
    </source>
</evidence>
<dbReference type="AlphaFoldDB" id="A0A948RYX3"/>
<reference evidence="5" key="1">
    <citation type="submission" date="2021-05" db="EMBL/GenBank/DDBJ databases">
        <title>Energy efficiency and biological interactions define the core microbiome of deep oligotrophic groundwater.</title>
        <authorList>
            <person name="Mehrshad M."/>
            <person name="Lopez-Fernandez M."/>
            <person name="Bell E."/>
            <person name="Bernier-Latmani R."/>
            <person name="Bertilsson S."/>
            <person name="Dopson M."/>
        </authorList>
    </citation>
    <scope>NUCLEOTIDE SEQUENCE</scope>
    <source>
        <strain evidence="5">Modern_marine.mb.64</strain>
    </source>
</reference>
<dbReference type="PANTHER" id="PTHR43739">
    <property type="entry name" value="XYLOGLUCANASE (EUROFUNG)"/>
    <property type="match status" value="1"/>
</dbReference>
<feature type="signal peptide" evidence="3">
    <location>
        <begin position="1"/>
        <end position="23"/>
    </location>
</feature>
<feature type="domain" description="Sortilin N-terminal" evidence="4">
    <location>
        <begin position="137"/>
        <end position="262"/>
    </location>
</feature>
<dbReference type="GO" id="GO:0016787">
    <property type="term" value="F:hydrolase activity"/>
    <property type="evidence" value="ECO:0007669"/>
    <property type="project" value="UniProtKB-KW"/>
</dbReference>
<feature type="chain" id="PRO_5036935673" evidence="3">
    <location>
        <begin position="24"/>
        <end position="1098"/>
    </location>
</feature>